<dbReference type="PROSITE" id="PS50885">
    <property type="entry name" value="HAMP"/>
    <property type="match status" value="1"/>
</dbReference>
<dbReference type="InterPro" id="IPR050980">
    <property type="entry name" value="2C_sensor_his_kinase"/>
</dbReference>
<keyword evidence="8 13" id="KW-0418">Kinase</keyword>
<evidence type="ECO:0000256" key="9">
    <source>
        <dbReference type="ARBA" id="ARBA00022840"/>
    </source>
</evidence>
<dbReference type="SUPFAM" id="SSF47384">
    <property type="entry name" value="Homodimeric domain of signal transducing histidine kinase"/>
    <property type="match status" value="1"/>
</dbReference>
<protein>
    <recommendedName>
        <fullName evidence="3">histidine kinase</fullName>
        <ecNumber evidence="3">2.7.13.3</ecNumber>
    </recommendedName>
</protein>
<dbReference type="GO" id="GO:0005886">
    <property type="term" value="C:plasma membrane"/>
    <property type="evidence" value="ECO:0007669"/>
    <property type="project" value="UniProtKB-SubCell"/>
</dbReference>
<proteinExistence type="predicted"/>
<sequence>MKWPGHPRTWPLAVKAPLLVAGLMAAVGSLISYTVLTRLAEEQQVQTRQLAAAHLGSLAVAVEPHLARQDVWETFDVLDHARRAATMASARQLVVVQPDVSVVAASDPMAYPVGMPLPEGLRARLGRSDGLAIDSTHELAWVHWPIGSGTVPLGHILAELDLRPLVKLRHEVLMTLIAVNAGLTLMLALLGYALVRRLLRPLAVLDDHVERMRAGVVEPIPGRYVAEQTGEIGRLYRRFNAMATAVAEREALAARLADEEKLALLGRLASGMAHEVNNPLGGMLTAVDTLQRHGGDEAVRLRSAALIERGLRGIGNVVRAALVAYKEPLEAIEMAPDDLDDLRFLVAHEAQRRRIGLLWENRLDKPLPVNGAAVRQMVLNLLLNACRASPPGSPVTMTAEVRGRVLRIVIRDEGAGMPSEMVALLGCRGSTSLPQNGRGLGLWTVARLLDRVGGEVDVAIGPAAGGPAAGTMVTLSIPLQETRRSHEAA</sequence>
<keyword evidence="6" id="KW-0808">Transferase</keyword>
<dbReference type="InterPro" id="IPR005467">
    <property type="entry name" value="His_kinase_dom"/>
</dbReference>
<dbReference type="SUPFAM" id="SSF55874">
    <property type="entry name" value="ATPase domain of HSP90 chaperone/DNA topoisomerase II/histidine kinase"/>
    <property type="match status" value="1"/>
</dbReference>
<comment type="catalytic activity">
    <reaction evidence="1">
        <text>ATP + protein L-histidine = ADP + protein N-phospho-L-histidine.</text>
        <dbReference type="EC" id="2.7.13.3"/>
    </reaction>
</comment>
<dbReference type="SMART" id="SM00304">
    <property type="entry name" value="HAMP"/>
    <property type="match status" value="1"/>
</dbReference>
<dbReference type="Gene3D" id="1.10.287.130">
    <property type="match status" value="1"/>
</dbReference>
<evidence type="ECO:0000259" key="12">
    <source>
        <dbReference type="PROSITE" id="PS50885"/>
    </source>
</evidence>
<keyword evidence="9" id="KW-0067">ATP-binding</keyword>
<keyword evidence="10" id="KW-0472">Membrane</keyword>
<dbReference type="PANTHER" id="PTHR44936">
    <property type="entry name" value="SENSOR PROTEIN CREC"/>
    <property type="match status" value="1"/>
</dbReference>
<evidence type="ECO:0000313" key="13">
    <source>
        <dbReference type="EMBL" id="SMF88721.1"/>
    </source>
</evidence>
<dbReference type="Gene3D" id="6.10.340.10">
    <property type="match status" value="1"/>
</dbReference>
<dbReference type="InterPro" id="IPR003594">
    <property type="entry name" value="HATPase_dom"/>
</dbReference>
<evidence type="ECO:0000256" key="3">
    <source>
        <dbReference type="ARBA" id="ARBA00012438"/>
    </source>
</evidence>
<evidence type="ECO:0000313" key="14">
    <source>
        <dbReference type="Proteomes" id="UP000192936"/>
    </source>
</evidence>
<keyword evidence="7" id="KW-0547">Nucleotide-binding</keyword>
<keyword evidence="4" id="KW-1003">Cell membrane</keyword>
<comment type="subcellular location">
    <subcellularLocation>
        <location evidence="2">Cell membrane</location>
        <topology evidence="2">Multi-pass membrane protein</topology>
    </subcellularLocation>
</comment>
<feature type="transmembrane region" description="Helical" evidence="10">
    <location>
        <begin position="12"/>
        <end position="36"/>
    </location>
</feature>
<dbReference type="InterPro" id="IPR003661">
    <property type="entry name" value="HisK_dim/P_dom"/>
</dbReference>
<dbReference type="InterPro" id="IPR036890">
    <property type="entry name" value="HATPase_C_sf"/>
</dbReference>
<keyword evidence="10" id="KW-0812">Transmembrane</keyword>
<dbReference type="InterPro" id="IPR003660">
    <property type="entry name" value="HAMP_dom"/>
</dbReference>
<evidence type="ECO:0000256" key="6">
    <source>
        <dbReference type="ARBA" id="ARBA00022679"/>
    </source>
</evidence>
<evidence type="ECO:0000256" key="1">
    <source>
        <dbReference type="ARBA" id="ARBA00000085"/>
    </source>
</evidence>
<organism evidence="13 14">
    <name type="scientific">Azospirillum oryzae</name>
    <dbReference type="NCBI Taxonomy" id="286727"/>
    <lineage>
        <taxon>Bacteria</taxon>
        <taxon>Pseudomonadati</taxon>
        <taxon>Pseudomonadota</taxon>
        <taxon>Alphaproteobacteria</taxon>
        <taxon>Rhodospirillales</taxon>
        <taxon>Azospirillaceae</taxon>
        <taxon>Azospirillum</taxon>
    </lineage>
</organism>
<dbReference type="Pfam" id="PF02518">
    <property type="entry name" value="HATPase_c"/>
    <property type="match status" value="1"/>
</dbReference>
<dbReference type="PRINTS" id="PR00344">
    <property type="entry name" value="BCTRLSENSOR"/>
</dbReference>
<gene>
    <name evidence="13" type="ORF">SAMN02982917_6497</name>
</gene>
<name>A0A1X7HM08_9PROT</name>
<dbReference type="CDD" id="cd00082">
    <property type="entry name" value="HisKA"/>
    <property type="match status" value="1"/>
</dbReference>
<evidence type="ECO:0000256" key="10">
    <source>
        <dbReference type="SAM" id="Phobius"/>
    </source>
</evidence>
<reference evidence="13 14" key="1">
    <citation type="submission" date="2017-04" db="EMBL/GenBank/DDBJ databases">
        <authorList>
            <person name="Afonso C.L."/>
            <person name="Miller P.J."/>
            <person name="Scott M.A."/>
            <person name="Spackman E."/>
            <person name="Goraichik I."/>
            <person name="Dimitrov K.M."/>
            <person name="Suarez D.L."/>
            <person name="Swayne D.E."/>
        </authorList>
    </citation>
    <scope>NUCLEOTIDE SEQUENCE [LARGE SCALE GENOMIC DNA]</scope>
    <source>
        <strain evidence="13 14">A2P</strain>
    </source>
</reference>
<dbReference type="Pfam" id="PF00672">
    <property type="entry name" value="HAMP"/>
    <property type="match status" value="1"/>
</dbReference>
<feature type="domain" description="HAMP" evidence="12">
    <location>
        <begin position="196"/>
        <end position="251"/>
    </location>
</feature>
<dbReference type="PROSITE" id="PS50109">
    <property type="entry name" value="HIS_KIN"/>
    <property type="match status" value="1"/>
</dbReference>
<dbReference type="PANTHER" id="PTHR44936:SF10">
    <property type="entry name" value="SENSOR PROTEIN RSTB"/>
    <property type="match status" value="1"/>
</dbReference>
<dbReference type="AlphaFoldDB" id="A0A1X7HM08"/>
<dbReference type="EC" id="2.7.13.3" evidence="3"/>
<dbReference type="OrthoDB" id="7818322at2"/>
<evidence type="ECO:0000256" key="8">
    <source>
        <dbReference type="ARBA" id="ARBA00022777"/>
    </source>
</evidence>
<dbReference type="Gene3D" id="3.30.565.10">
    <property type="entry name" value="Histidine kinase-like ATPase, C-terminal domain"/>
    <property type="match status" value="1"/>
</dbReference>
<dbReference type="GO" id="GO:0000155">
    <property type="term" value="F:phosphorelay sensor kinase activity"/>
    <property type="evidence" value="ECO:0007669"/>
    <property type="project" value="InterPro"/>
</dbReference>
<dbReference type="STRING" id="286727.SAMN02982917_6497"/>
<evidence type="ECO:0000256" key="2">
    <source>
        <dbReference type="ARBA" id="ARBA00004651"/>
    </source>
</evidence>
<keyword evidence="5" id="KW-0597">Phosphoprotein</keyword>
<evidence type="ECO:0000256" key="7">
    <source>
        <dbReference type="ARBA" id="ARBA00022741"/>
    </source>
</evidence>
<accession>A0A1X7HM08</accession>
<feature type="domain" description="Histidine kinase" evidence="11">
    <location>
        <begin position="271"/>
        <end position="481"/>
    </location>
</feature>
<dbReference type="InterPro" id="IPR004358">
    <property type="entry name" value="Sig_transdc_His_kin-like_C"/>
</dbReference>
<dbReference type="EMBL" id="FXAK01000009">
    <property type="protein sequence ID" value="SMF88721.1"/>
    <property type="molecule type" value="Genomic_DNA"/>
</dbReference>
<dbReference type="SMART" id="SM00387">
    <property type="entry name" value="HATPase_c"/>
    <property type="match status" value="1"/>
</dbReference>
<keyword evidence="10" id="KW-1133">Transmembrane helix</keyword>
<feature type="transmembrane region" description="Helical" evidence="10">
    <location>
        <begin position="172"/>
        <end position="195"/>
    </location>
</feature>
<evidence type="ECO:0000256" key="5">
    <source>
        <dbReference type="ARBA" id="ARBA00022553"/>
    </source>
</evidence>
<dbReference type="GO" id="GO:0005524">
    <property type="term" value="F:ATP binding"/>
    <property type="evidence" value="ECO:0007669"/>
    <property type="project" value="UniProtKB-KW"/>
</dbReference>
<evidence type="ECO:0000256" key="4">
    <source>
        <dbReference type="ARBA" id="ARBA00022475"/>
    </source>
</evidence>
<evidence type="ECO:0000259" key="11">
    <source>
        <dbReference type="PROSITE" id="PS50109"/>
    </source>
</evidence>
<dbReference type="SMART" id="SM00388">
    <property type="entry name" value="HisKA"/>
    <property type="match status" value="1"/>
</dbReference>
<dbReference type="InterPro" id="IPR036097">
    <property type="entry name" value="HisK_dim/P_sf"/>
</dbReference>
<dbReference type="Proteomes" id="UP000192936">
    <property type="component" value="Unassembled WGS sequence"/>
</dbReference>